<feature type="transmembrane region" description="Helical" evidence="6">
    <location>
        <begin position="163"/>
        <end position="182"/>
    </location>
</feature>
<dbReference type="NCBIfam" id="TIGR02983">
    <property type="entry name" value="SigE-fam_strep"/>
    <property type="match status" value="1"/>
</dbReference>
<comment type="caution">
    <text evidence="9">The sequence shown here is derived from an EMBL/GenBank/DDBJ whole genome shotgun (WGS) entry which is preliminary data.</text>
</comment>
<comment type="similarity">
    <text evidence="1">Belongs to the sigma-70 factor family. ECF subfamily.</text>
</comment>
<dbReference type="InterPro" id="IPR013324">
    <property type="entry name" value="RNA_pol_sigma_r3/r4-like"/>
</dbReference>
<dbReference type="GO" id="GO:0003677">
    <property type="term" value="F:DNA binding"/>
    <property type="evidence" value="ECO:0007669"/>
    <property type="project" value="UniProtKB-KW"/>
</dbReference>
<evidence type="ECO:0000256" key="6">
    <source>
        <dbReference type="SAM" id="Phobius"/>
    </source>
</evidence>
<evidence type="ECO:0000256" key="5">
    <source>
        <dbReference type="ARBA" id="ARBA00023163"/>
    </source>
</evidence>
<dbReference type="NCBIfam" id="TIGR02937">
    <property type="entry name" value="sigma70-ECF"/>
    <property type="match status" value="1"/>
</dbReference>
<dbReference type="InterPro" id="IPR036388">
    <property type="entry name" value="WH-like_DNA-bd_sf"/>
</dbReference>
<dbReference type="InterPro" id="IPR014284">
    <property type="entry name" value="RNA_pol_sigma-70_dom"/>
</dbReference>
<dbReference type="Gene3D" id="1.10.1740.10">
    <property type="match status" value="1"/>
</dbReference>
<feature type="domain" description="RNA polymerase sigma-70 region 2" evidence="7">
    <location>
        <begin position="3"/>
        <end position="46"/>
    </location>
</feature>
<dbReference type="InterPro" id="IPR013325">
    <property type="entry name" value="RNA_pol_sigma_r2"/>
</dbReference>
<dbReference type="InterPro" id="IPR013249">
    <property type="entry name" value="RNA_pol_sigma70_r4_t2"/>
</dbReference>
<evidence type="ECO:0008006" key="11">
    <source>
        <dbReference type="Google" id="ProtNLM"/>
    </source>
</evidence>
<name>A0A8J3VHR2_9ACTN</name>
<evidence type="ECO:0000313" key="10">
    <source>
        <dbReference type="Proteomes" id="UP000612899"/>
    </source>
</evidence>
<keyword evidence="10" id="KW-1185">Reference proteome</keyword>
<evidence type="ECO:0000256" key="2">
    <source>
        <dbReference type="ARBA" id="ARBA00023015"/>
    </source>
</evidence>
<dbReference type="Pfam" id="PF04542">
    <property type="entry name" value="Sigma70_r2"/>
    <property type="match status" value="1"/>
</dbReference>
<dbReference type="EMBL" id="BONY01000039">
    <property type="protein sequence ID" value="GIH07674.1"/>
    <property type="molecule type" value="Genomic_DNA"/>
</dbReference>
<reference evidence="9" key="1">
    <citation type="submission" date="2021-01" db="EMBL/GenBank/DDBJ databases">
        <title>Whole genome shotgun sequence of Rhizocola hellebori NBRC 109834.</title>
        <authorList>
            <person name="Komaki H."/>
            <person name="Tamura T."/>
        </authorList>
    </citation>
    <scope>NUCLEOTIDE SEQUENCE</scope>
    <source>
        <strain evidence="9">NBRC 109834</strain>
    </source>
</reference>
<dbReference type="PANTHER" id="PTHR43133">
    <property type="entry name" value="RNA POLYMERASE ECF-TYPE SIGMA FACTO"/>
    <property type="match status" value="1"/>
</dbReference>
<keyword evidence="5" id="KW-0804">Transcription</keyword>
<keyword evidence="6" id="KW-0812">Transmembrane</keyword>
<evidence type="ECO:0000256" key="1">
    <source>
        <dbReference type="ARBA" id="ARBA00010641"/>
    </source>
</evidence>
<sequence length="450" mass="50177">MLAEDLLQTALVRAWSAWPRLDGDPEPYVRRILVNTYSSWWSRRWRGEVPSAELPEPQAARPHDDVDDRDLVLRALGRLPRQQRAVLVLRYFEDLSEAQIAEAMSISAGAVKNYAAKALAKLRLDPSLSAYGELPGQVPHIPAGHERLAGVHQRVRQRRRNRIATAAAVIAVVAVVVSAYLLTPLGHRRSEPVHPSPTPSGQYEEGRRIAAEIPQTPFSRPRTTMTWTPIADRLVWFSFSCSTETEGKFEVAVEINGRERFGVRGCDDARKSLQPREWGYDSESYPEAMGLTPGRPVVITVFVRARDGKSSLPPVGTYTAAIAQEVPFEEYPLPSRHPVLEPLTRPSKAQENLRLEADGVHEIQTVWTGIFVLHARSQTPGLLWISLNGERRKLPISFWTYDGTSDHGYFLSFPIGVADPAYGTPVTITVEPQYLTGDWFVDIQPGTPGG</sequence>
<evidence type="ECO:0000256" key="4">
    <source>
        <dbReference type="ARBA" id="ARBA00023125"/>
    </source>
</evidence>
<keyword evidence="2" id="KW-0805">Transcription regulation</keyword>
<dbReference type="InterPro" id="IPR007627">
    <property type="entry name" value="RNA_pol_sigma70_r2"/>
</dbReference>
<dbReference type="SUPFAM" id="SSF88946">
    <property type="entry name" value="Sigma2 domain of RNA polymerase sigma factors"/>
    <property type="match status" value="1"/>
</dbReference>
<dbReference type="InterPro" id="IPR039425">
    <property type="entry name" value="RNA_pol_sigma-70-like"/>
</dbReference>
<dbReference type="Pfam" id="PF08281">
    <property type="entry name" value="Sigma70_r4_2"/>
    <property type="match status" value="1"/>
</dbReference>
<dbReference type="Gene3D" id="1.10.10.10">
    <property type="entry name" value="Winged helix-like DNA-binding domain superfamily/Winged helix DNA-binding domain"/>
    <property type="match status" value="1"/>
</dbReference>
<evidence type="ECO:0000259" key="8">
    <source>
        <dbReference type="Pfam" id="PF08281"/>
    </source>
</evidence>
<protein>
    <recommendedName>
        <fullName evidence="11">Sigma-70 family RNA polymerase sigma factor</fullName>
    </recommendedName>
</protein>
<evidence type="ECO:0000313" key="9">
    <source>
        <dbReference type="EMBL" id="GIH07674.1"/>
    </source>
</evidence>
<keyword evidence="6" id="KW-1133">Transmembrane helix</keyword>
<dbReference type="PANTHER" id="PTHR43133:SF50">
    <property type="entry name" value="ECF RNA POLYMERASE SIGMA FACTOR SIGM"/>
    <property type="match status" value="1"/>
</dbReference>
<keyword evidence="6" id="KW-0472">Membrane</keyword>
<evidence type="ECO:0000256" key="3">
    <source>
        <dbReference type="ARBA" id="ARBA00023082"/>
    </source>
</evidence>
<organism evidence="9 10">
    <name type="scientific">Rhizocola hellebori</name>
    <dbReference type="NCBI Taxonomy" id="1392758"/>
    <lineage>
        <taxon>Bacteria</taxon>
        <taxon>Bacillati</taxon>
        <taxon>Actinomycetota</taxon>
        <taxon>Actinomycetes</taxon>
        <taxon>Micromonosporales</taxon>
        <taxon>Micromonosporaceae</taxon>
        <taxon>Rhizocola</taxon>
    </lineage>
</organism>
<feature type="domain" description="RNA polymerase sigma factor 70 region 4 type 2" evidence="8">
    <location>
        <begin position="70"/>
        <end position="122"/>
    </location>
</feature>
<keyword evidence="4" id="KW-0238">DNA-binding</keyword>
<dbReference type="SUPFAM" id="SSF88659">
    <property type="entry name" value="Sigma3 and sigma4 domains of RNA polymerase sigma factors"/>
    <property type="match status" value="1"/>
</dbReference>
<dbReference type="Proteomes" id="UP000612899">
    <property type="component" value="Unassembled WGS sequence"/>
</dbReference>
<dbReference type="GO" id="GO:0006352">
    <property type="term" value="P:DNA-templated transcription initiation"/>
    <property type="evidence" value="ECO:0007669"/>
    <property type="project" value="InterPro"/>
</dbReference>
<keyword evidence="3" id="KW-0731">Sigma factor</keyword>
<dbReference type="AlphaFoldDB" id="A0A8J3VHR2"/>
<dbReference type="CDD" id="cd06171">
    <property type="entry name" value="Sigma70_r4"/>
    <property type="match status" value="1"/>
</dbReference>
<dbReference type="InterPro" id="IPR014325">
    <property type="entry name" value="RNA_pol_sigma-E_actinobac"/>
</dbReference>
<dbReference type="GO" id="GO:0016987">
    <property type="term" value="F:sigma factor activity"/>
    <property type="evidence" value="ECO:0007669"/>
    <property type="project" value="UniProtKB-KW"/>
</dbReference>
<proteinExistence type="inferred from homology"/>
<gene>
    <name evidence="9" type="ORF">Rhe02_57410</name>
</gene>
<evidence type="ECO:0000259" key="7">
    <source>
        <dbReference type="Pfam" id="PF04542"/>
    </source>
</evidence>
<accession>A0A8J3VHR2</accession>